<evidence type="ECO:0008006" key="9">
    <source>
        <dbReference type="Google" id="ProtNLM"/>
    </source>
</evidence>
<dbReference type="Proteomes" id="UP000323011">
    <property type="component" value="Unassembled WGS sequence"/>
</dbReference>
<accession>A0A5A8D4N5</accession>
<keyword evidence="6" id="KW-1185">Reference proteome</keyword>
<sequence>MAASDAKPASALPPKVVTVFGASRPQPGSAPYVEAEAAGEAIASAGFELWNGGYMGTMEASAKGAKAAGGVAKGFLVPKLFPHRSSGGNDFLTEHVDASSLLDRIGGMTEGVGYFLVLPGTVGTLTELCVAWNVATLGELGKYTPPRIFCYRKPWQGVIEPMVAGLGISEDHLKLITFVDDAAEAVALIKADWDAKAAALAAAPAA</sequence>
<dbReference type="PANTHER" id="PTHR43393">
    <property type="entry name" value="CYTOKININ RIBOSIDE 5'-MONOPHOSPHATE PHOSPHORIBOHYDROLASE"/>
    <property type="match status" value="1"/>
</dbReference>
<dbReference type="Pfam" id="PF18306">
    <property type="entry name" value="LDcluster4"/>
    <property type="match status" value="1"/>
</dbReference>
<protein>
    <recommendedName>
        <fullName evidence="9">Cytokinin riboside 5'-monophosphate phosphoribohydrolase</fullName>
    </recommendedName>
</protein>
<evidence type="ECO:0000313" key="6">
    <source>
        <dbReference type="Proteomes" id="UP000323011"/>
    </source>
</evidence>
<dbReference type="SUPFAM" id="SSF102405">
    <property type="entry name" value="MCP/YpsA-like"/>
    <property type="match status" value="1"/>
</dbReference>
<dbReference type="OMA" id="QELVTIW"/>
<dbReference type="AlphaFoldDB" id="A0A5A8D4N5"/>
<dbReference type="EMBL" id="VLTO01000020">
    <property type="protein sequence ID" value="KAA0174692.1"/>
    <property type="molecule type" value="Genomic_DNA"/>
</dbReference>
<dbReference type="Proteomes" id="UP000325113">
    <property type="component" value="Unassembled WGS sequence"/>
</dbReference>
<name>A0A5A8D4N5_CAFRO</name>
<organism evidence="3 8">
    <name type="scientific">Cafeteria roenbergensis</name>
    <name type="common">Marine flagellate</name>
    <dbReference type="NCBI Taxonomy" id="33653"/>
    <lineage>
        <taxon>Eukaryota</taxon>
        <taxon>Sar</taxon>
        <taxon>Stramenopiles</taxon>
        <taxon>Bigyra</taxon>
        <taxon>Opalozoa</taxon>
        <taxon>Bicosoecida</taxon>
        <taxon>Cafeteriaceae</taxon>
        <taxon>Cafeteria</taxon>
    </lineage>
</organism>
<evidence type="ECO:0000313" key="5">
    <source>
        <dbReference type="Proteomes" id="UP000322899"/>
    </source>
</evidence>
<dbReference type="InterPro" id="IPR041164">
    <property type="entry name" value="LDcluster4"/>
</dbReference>
<dbReference type="InterPro" id="IPR052341">
    <property type="entry name" value="LOG_family_nucleotidases"/>
</dbReference>
<proteinExistence type="predicted"/>
<dbReference type="GO" id="GO:0005829">
    <property type="term" value="C:cytosol"/>
    <property type="evidence" value="ECO:0007669"/>
    <property type="project" value="TreeGrafter"/>
</dbReference>
<dbReference type="EMBL" id="VLTL01000193">
    <property type="protein sequence ID" value="KAA0153989.1"/>
    <property type="molecule type" value="Genomic_DNA"/>
</dbReference>
<dbReference type="Proteomes" id="UP000322899">
    <property type="component" value="Unassembled WGS sequence"/>
</dbReference>
<dbReference type="Gene3D" id="3.40.50.450">
    <property type="match status" value="1"/>
</dbReference>
<gene>
    <name evidence="4" type="ORF">FNF27_03815</name>
    <name evidence="2" type="ORF">FNF28_06878</name>
    <name evidence="1" type="ORF">FNF29_03754</name>
    <name evidence="3" type="ORF">FNF31_04353</name>
</gene>
<evidence type="ECO:0000313" key="1">
    <source>
        <dbReference type="EMBL" id="KAA0152527.1"/>
    </source>
</evidence>
<evidence type="ECO:0000313" key="3">
    <source>
        <dbReference type="EMBL" id="KAA0160336.1"/>
    </source>
</evidence>
<evidence type="ECO:0000313" key="4">
    <source>
        <dbReference type="EMBL" id="KAA0174692.1"/>
    </source>
</evidence>
<evidence type="ECO:0000313" key="2">
    <source>
        <dbReference type="EMBL" id="KAA0153989.1"/>
    </source>
</evidence>
<reference evidence="5 6" key="1">
    <citation type="submission" date="2019-07" db="EMBL/GenBank/DDBJ databases">
        <title>Genomes of Cafeteria roenbergensis.</title>
        <authorList>
            <person name="Fischer M.G."/>
            <person name="Hackl T."/>
            <person name="Roman M."/>
        </authorList>
    </citation>
    <scope>NUCLEOTIDE SEQUENCE [LARGE SCALE GENOMIC DNA]</scope>
    <source>
        <strain evidence="1 6">BVI</strain>
        <strain evidence="3 8">Cflag</strain>
        <strain evidence="4 5">E4-10P</strain>
        <strain evidence="2 7">RCC970-E3</strain>
    </source>
</reference>
<dbReference type="OrthoDB" id="414463at2759"/>
<evidence type="ECO:0000313" key="7">
    <source>
        <dbReference type="Proteomes" id="UP000324907"/>
    </source>
</evidence>
<comment type="caution">
    <text evidence="3">The sequence shown here is derived from an EMBL/GenBank/DDBJ whole genome shotgun (WGS) entry which is preliminary data.</text>
</comment>
<dbReference type="Proteomes" id="UP000324907">
    <property type="component" value="Unassembled WGS sequence"/>
</dbReference>
<dbReference type="EMBL" id="VLTM01000045">
    <property type="protein sequence ID" value="KAA0160336.1"/>
    <property type="molecule type" value="Genomic_DNA"/>
</dbReference>
<dbReference type="EMBL" id="VLTN01000020">
    <property type="protein sequence ID" value="KAA0152527.1"/>
    <property type="molecule type" value="Genomic_DNA"/>
</dbReference>
<evidence type="ECO:0000313" key="8">
    <source>
        <dbReference type="Proteomes" id="UP000325113"/>
    </source>
</evidence>
<dbReference type="PANTHER" id="PTHR43393:SF3">
    <property type="entry name" value="LYSINE DECARBOXYLASE-LIKE PROTEIN"/>
    <property type="match status" value="1"/>
</dbReference>